<keyword evidence="2" id="KW-1185">Reference proteome</keyword>
<dbReference type="Proteomes" id="UP000789508">
    <property type="component" value="Unassembled WGS sequence"/>
</dbReference>
<dbReference type="Gene3D" id="3.30.420.10">
    <property type="entry name" value="Ribonuclease H-like superfamily/Ribonuclease H"/>
    <property type="match status" value="1"/>
</dbReference>
<protein>
    <submittedName>
        <fullName evidence="1">7038_t:CDS:1</fullName>
    </submittedName>
</protein>
<dbReference type="InterPro" id="IPR036397">
    <property type="entry name" value="RNaseH_sf"/>
</dbReference>
<organism evidence="1 2">
    <name type="scientific">Ambispora leptoticha</name>
    <dbReference type="NCBI Taxonomy" id="144679"/>
    <lineage>
        <taxon>Eukaryota</taxon>
        <taxon>Fungi</taxon>
        <taxon>Fungi incertae sedis</taxon>
        <taxon>Mucoromycota</taxon>
        <taxon>Glomeromycotina</taxon>
        <taxon>Glomeromycetes</taxon>
        <taxon>Archaeosporales</taxon>
        <taxon>Ambisporaceae</taxon>
        <taxon>Ambispora</taxon>
    </lineage>
</organism>
<proteinExistence type="predicted"/>
<dbReference type="EMBL" id="CAJVPS010006560">
    <property type="protein sequence ID" value="CAG8626710.1"/>
    <property type="molecule type" value="Genomic_DNA"/>
</dbReference>
<dbReference type="OrthoDB" id="1164111at2759"/>
<dbReference type="GO" id="GO:0004535">
    <property type="term" value="F:poly(A)-specific ribonuclease activity"/>
    <property type="evidence" value="ECO:0007669"/>
    <property type="project" value="InterPro"/>
</dbReference>
<dbReference type="InterPro" id="IPR039637">
    <property type="entry name" value="CNOT7/CNOT8/Pop2"/>
</dbReference>
<sequence length="132" mass="14979">MPSTNESKYVIEVWAENLEEEMAVMRDLVEQYPCNGYKLVLLTNLAISVQVPIIIIRRFDISAKIAHMSTTASRRGRIFRSIKNIFSLYIRYKALKGGLQDIADDMRVTRIGPQHQAGSDSLLIASVFFKDA</sequence>
<dbReference type="GO" id="GO:0030014">
    <property type="term" value="C:CCR4-NOT complex"/>
    <property type="evidence" value="ECO:0007669"/>
    <property type="project" value="InterPro"/>
</dbReference>
<accession>A0A9N9D8L6</accession>
<dbReference type="PANTHER" id="PTHR10797">
    <property type="entry name" value="CCR4-NOT TRANSCRIPTION COMPLEX SUBUNIT"/>
    <property type="match status" value="1"/>
</dbReference>
<name>A0A9N9D8L6_9GLOM</name>
<comment type="caution">
    <text evidence="1">The sequence shown here is derived from an EMBL/GenBank/DDBJ whole genome shotgun (WGS) entry which is preliminary data.</text>
</comment>
<reference evidence="1" key="1">
    <citation type="submission" date="2021-06" db="EMBL/GenBank/DDBJ databases">
        <authorList>
            <person name="Kallberg Y."/>
            <person name="Tangrot J."/>
            <person name="Rosling A."/>
        </authorList>
    </citation>
    <scope>NUCLEOTIDE SEQUENCE</scope>
    <source>
        <strain evidence="1">FL130A</strain>
    </source>
</reference>
<dbReference type="SUPFAM" id="SSF53098">
    <property type="entry name" value="Ribonuclease H-like"/>
    <property type="match status" value="1"/>
</dbReference>
<gene>
    <name evidence="1" type="ORF">ALEPTO_LOCUS9193</name>
</gene>
<evidence type="ECO:0000313" key="2">
    <source>
        <dbReference type="Proteomes" id="UP000789508"/>
    </source>
</evidence>
<dbReference type="GO" id="GO:0003676">
    <property type="term" value="F:nucleic acid binding"/>
    <property type="evidence" value="ECO:0007669"/>
    <property type="project" value="InterPro"/>
</dbReference>
<evidence type="ECO:0000313" key="1">
    <source>
        <dbReference type="EMBL" id="CAG8626710.1"/>
    </source>
</evidence>
<dbReference type="AlphaFoldDB" id="A0A9N9D8L6"/>
<dbReference type="InterPro" id="IPR012337">
    <property type="entry name" value="RNaseH-like_sf"/>
</dbReference>